<comment type="caution">
    <text evidence="1">The sequence shown here is derived from an EMBL/GenBank/DDBJ whole genome shotgun (WGS) entry which is preliminary data.</text>
</comment>
<protein>
    <recommendedName>
        <fullName evidence="3">DUF1289 domain-containing protein</fullName>
    </recommendedName>
</protein>
<dbReference type="Proteomes" id="UP000227088">
    <property type="component" value="Unassembled WGS sequence"/>
</dbReference>
<name>A0A1Y5I079_OLEAN</name>
<dbReference type="AlphaFoldDB" id="A0A1Y5I079"/>
<evidence type="ECO:0008006" key="3">
    <source>
        <dbReference type="Google" id="ProtNLM"/>
    </source>
</evidence>
<dbReference type="InterPro" id="IPR010710">
    <property type="entry name" value="DUF1289"/>
</dbReference>
<evidence type="ECO:0000313" key="1">
    <source>
        <dbReference type="EMBL" id="OUS40435.1"/>
    </source>
</evidence>
<dbReference type="PANTHER" id="PTHR35175">
    <property type="entry name" value="DUF1289 DOMAIN-CONTAINING PROTEIN"/>
    <property type="match status" value="1"/>
</dbReference>
<sequence>MIDQGEFFHTPNPCRSICTVNNKGFCKGCFRSREERFHWNEFTEYQKHLVVQLCYSREKRVEAARRKKLLIEAQNKAQQKAQFDLFGEAIVYENKAVEQEPEIENSPQIGLF</sequence>
<accession>A0A1Y5I079</accession>
<dbReference type="EMBL" id="MABE01000343">
    <property type="protein sequence ID" value="OUS40435.1"/>
    <property type="molecule type" value="Genomic_DNA"/>
</dbReference>
<evidence type="ECO:0000313" key="2">
    <source>
        <dbReference type="Proteomes" id="UP000227088"/>
    </source>
</evidence>
<reference evidence="2" key="1">
    <citation type="journal article" date="2017" name="Proc. Natl. Acad. Sci. U.S.A.">
        <title>Simulation of Deepwater Horizon oil plume reveals substrate specialization within a complex community of hydrocarbon degraders.</title>
        <authorList>
            <person name="Hu P."/>
            <person name="Dubinsky E.A."/>
            <person name="Probst A.J."/>
            <person name="Wang J."/>
            <person name="Sieber C.M.K."/>
            <person name="Tom L.M."/>
            <person name="Gardinali P."/>
            <person name="Banfield J.F."/>
            <person name="Atlas R.M."/>
            <person name="Andersen G.L."/>
        </authorList>
    </citation>
    <scope>NUCLEOTIDE SEQUENCE [LARGE SCALE GENOMIC DNA]</scope>
</reference>
<proteinExistence type="predicted"/>
<dbReference type="PANTHER" id="PTHR35175:SF1">
    <property type="entry name" value="OXIDOREDUCTASE"/>
    <property type="match status" value="1"/>
</dbReference>
<organism evidence="1 2">
    <name type="scientific">Oleispira antarctica</name>
    <dbReference type="NCBI Taxonomy" id="188908"/>
    <lineage>
        <taxon>Bacteria</taxon>
        <taxon>Pseudomonadati</taxon>
        <taxon>Pseudomonadota</taxon>
        <taxon>Gammaproteobacteria</taxon>
        <taxon>Oceanospirillales</taxon>
        <taxon>Oceanospirillaceae</taxon>
        <taxon>Oleispira</taxon>
    </lineage>
</organism>
<dbReference type="Pfam" id="PF06945">
    <property type="entry name" value="DUF1289"/>
    <property type="match status" value="1"/>
</dbReference>
<gene>
    <name evidence="1" type="ORF">A9R00_06050</name>
</gene>